<sequence length="212" mass="23311">MGKKMDLTIYLQFFVSLIALVNPIGVVPVFYAMTSTFSKEQRNKTGLITCFSIAVILLVSFYFGQFILNSFKISIDSFRIAGGIIVVLIALTMINGKIGEHKINKEEKSENLDDYTNIAVVPLAMPIMAGPGSISATIVFGSTQHQALDYLYSSLTIILFGITCYMLFRYSEPLIKRLGKTGANVITRIMGLLLMSLGVEIITSGLRNLGVF</sequence>
<keyword evidence="8" id="KW-0808">Transferase</keyword>
<feature type="transmembrane region" description="Helical" evidence="7">
    <location>
        <begin position="189"/>
        <end position="206"/>
    </location>
</feature>
<protein>
    <recommendedName>
        <fullName evidence="7">UPF0056 membrane protein</fullName>
    </recommendedName>
</protein>
<evidence type="ECO:0000256" key="3">
    <source>
        <dbReference type="ARBA" id="ARBA00022475"/>
    </source>
</evidence>
<dbReference type="HOGENOM" id="CLU_079909_2_1_6"/>
<evidence type="ECO:0000256" key="2">
    <source>
        <dbReference type="ARBA" id="ARBA00009784"/>
    </source>
</evidence>
<evidence type="ECO:0000256" key="7">
    <source>
        <dbReference type="RuleBase" id="RU362048"/>
    </source>
</evidence>
<evidence type="ECO:0000256" key="6">
    <source>
        <dbReference type="ARBA" id="ARBA00023136"/>
    </source>
</evidence>
<dbReference type="Pfam" id="PF01914">
    <property type="entry name" value="MarC"/>
    <property type="match status" value="1"/>
</dbReference>
<organism evidence="8 9">
    <name type="scientific">Pasteurella dagmatis ATCC 43325</name>
    <dbReference type="NCBI Taxonomy" id="667128"/>
    <lineage>
        <taxon>Bacteria</taxon>
        <taxon>Pseudomonadati</taxon>
        <taxon>Pseudomonadota</taxon>
        <taxon>Gammaproteobacteria</taxon>
        <taxon>Pasteurellales</taxon>
        <taxon>Pasteurellaceae</taxon>
        <taxon>Pasteurella</taxon>
    </lineage>
</organism>
<dbReference type="GO" id="GO:0016779">
    <property type="term" value="F:nucleotidyltransferase activity"/>
    <property type="evidence" value="ECO:0007669"/>
    <property type="project" value="UniProtKB-KW"/>
</dbReference>
<feature type="transmembrane region" description="Helical" evidence="7">
    <location>
        <begin position="150"/>
        <end position="168"/>
    </location>
</feature>
<keyword evidence="5 7" id="KW-1133">Transmembrane helix</keyword>
<dbReference type="STRING" id="667128.HMPREF0621_0444"/>
<dbReference type="AlphaFoldDB" id="C9PN70"/>
<reference evidence="8 9" key="1">
    <citation type="submission" date="2009-10" db="EMBL/GenBank/DDBJ databases">
        <authorList>
            <person name="Muzny D."/>
            <person name="Qin X."/>
            <person name="Deng J."/>
            <person name="Jiang H."/>
            <person name="Liu Y."/>
            <person name="Qu J."/>
            <person name="Song X.-Z."/>
            <person name="Zhang L."/>
            <person name="Thornton R."/>
            <person name="Coyle M."/>
            <person name="Francisco L."/>
            <person name="Jackson L."/>
            <person name="Javaid M."/>
            <person name="Korchina V."/>
            <person name="Kovar C."/>
            <person name="Mata R."/>
            <person name="Mathew T."/>
            <person name="Ngo R."/>
            <person name="Nguyen L."/>
            <person name="Nguyen N."/>
            <person name="Okwuonu G."/>
            <person name="Ongeri F."/>
            <person name="Pham C."/>
            <person name="Simmons D."/>
            <person name="Wilczek-Boney K."/>
            <person name="Hale W."/>
            <person name="Jakkamsetti A."/>
            <person name="Pham P."/>
            <person name="Ruth R."/>
            <person name="San Lucas F."/>
            <person name="Warren J."/>
            <person name="Zhang J."/>
            <person name="Zhao Z."/>
            <person name="Zhou C."/>
            <person name="Zhu D."/>
            <person name="Lee S."/>
            <person name="Bess C."/>
            <person name="Blankenburg K."/>
            <person name="Forbes L."/>
            <person name="Fu Q."/>
            <person name="Gubbala S."/>
            <person name="Hirani K."/>
            <person name="Jayaseelan J.C."/>
            <person name="Lara F."/>
            <person name="Munidasa M."/>
            <person name="Palculict T."/>
            <person name="Patil S."/>
            <person name="Pu L.-L."/>
            <person name="Saada N."/>
            <person name="Tang L."/>
            <person name="Weissenberger G."/>
            <person name="Zhu Y."/>
            <person name="Hemphill L."/>
            <person name="Shang Y."/>
            <person name="Youmans B."/>
            <person name="Ayvaz T."/>
            <person name="Ross M."/>
            <person name="Santibanez J."/>
            <person name="Aqrawi P."/>
            <person name="Gross S."/>
            <person name="Joshi V."/>
            <person name="Fowler G."/>
            <person name="Nazareth L."/>
            <person name="Reid J."/>
            <person name="Worley K."/>
            <person name="Petrosino J."/>
            <person name="Highlander S."/>
            <person name="Gibbs R."/>
        </authorList>
    </citation>
    <scope>NUCLEOTIDE SEQUENCE [LARGE SCALE GENOMIC DNA]</scope>
    <source>
        <strain evidence="8 9">ATCC 43325</strain>
    </source>
</reference>
<keyword evidence="4 7" id="KW-0812">Transmembrane</keyword>
<accession>C9PN70</accession>
<gene>
    <name evidence="8" type="primary">cysD</name>
    <name evidence="8" type="ORF">HMPREF0621_0444</name>
</gene>
<evidence type="ECO:0000256" key="1">
    <source>
        <dbReference type="ARBA" id="ARBA00004651"/>
    </source>
</evidence>
<name>C9PN70_9PAST</name>
<dbReference type="EMBL" id="ACZR01000005">
    <property type="protein sequence ID" value="EEX50857.1"/>
    <property type="molecule type" value="Genomic_DNA"/>
</dbReference>
<evidence type="ECO:0000313" key="9">
    <source>
        <dbReference type="Proteomes" id="UP000005519"/>
    </source>
</evidence>
<feature type="transmembrane region" description="Helical" evidence="7">
    <location>
        <begin position="12"/>
        <end position="33"/>
    </location>
</feature>
<dbReference type="NCBIfam" id="NF008320">
    <property type="entry name" value="PRK11111.1"/>
    <property type="match status" value="1"/>
</dbReference>
<proteinExistence type="inferred from homology"/>
<dbReference type="InterPro" id="IPR002771">
    <property type="entry name" value="Multi_antbiot-R_MarC"/>
</dbReference>
<comment type="similarity">
    <text evidence="2 7">Belongs to the UPF0056 (MarC) family.</text>
</comment>
<feature type="transmembrane region" description="Helical" evidence="7">
    <location>
        <begin position="80"/>
        <end position="98"/>
    </location>
</feature>
<dbReference type="Proteomes" id="UP000005519">
    <property type="component" value="Unassembled WGS sequence"/>
</dbReference>
<feature type="transmembrane region" description="Helical" evidence="7">
    <location>
        <begin position="118"/>
        <end position="138"/>
    </location>
</feature>
<comment type="caution">
    <text evidence="8">The sequence shown here is derived from an EMBL/GenBank/DDBJ whole genome shotgun (WGS) entry which is preliminary data.</text>
</comment>
<dbReference type="GO" id="GO:0005886">
    <property type="term" value="C:plasma membrane"/>
    <property type="evidence" value="ECO:0007669"/>
    <property type="project" value="UniProtKB-SubCell"/>
</dbReference>
<keyword evidence="8" id="KW-0548">Nucleotidyltransferase</keyword>
<feature type="transmembrane region" description="Helical" evidence="7">
    <location>
        <begin position="45"/>
        <end position="68"/>
    </location>
</feature>
<keyword evidence="9" id="KW-1185">Reference proteome</keyword>
<evidence type="ECO:0000256" key="5">
    <source>
        <dbReference type="ARBA" id="ARBA00022989"/>
    </source>
</evidence>
<comment type="subcellular location">
    <subcellularLocation>
        <location evidence="1 7">Cell membrane</location>
        <topology evidence="1 7">Multi-pass membrane protein</topology>
    </subcellularLocation>
</comment>
<dbReference type="PANTHER" id="PTHR33508:SF1">
    <property type="entry name" value="UPF0056 MEMBRANE PROTEIN YHCE"/>
    <property type="match status" value="1"/>
</dbReference>
<evidence type="ECO:0000313" key="8">
    <source>
        <dbReference type="EMBL" id="EEX50857.1"/>
    </source>
</evidence>
<keyword evidence="3" id="KW-1003">Cell membrane</keyword>
<dbReference type="PANTHER" id="PTHR33508">
    <property type="entry name" value="UPF0056 MEMBRANE PROTEIN YHCE"/>
    <property type="match status" value="1"/>
</dbReference>
<evidence type="ECO:0000256" key="4">
    <source>
        <dbReference type="ARBA" id="ARBA00022692"/>
    </source>
</evidence>
<keyword evidence="6 7" id="KW-0472">Membrane</keyword>
<dbReference type="NCBIfam" id="TIGR00427">
    <property type="entry name" value="NAAT family transporter"/>
    <property type="match status" value="1"/>
</dbReference>